<reference evidence="1" key="1">
    <citation type="submission" date="2023-06" db="EMBL/GenBank/DDBJ databases">
        <title>Black Yeasts Isolated from many extreme environments.</title>
        <authorList>
            <person name="Coleine C."/>
            <person name="Stajich J.E."/>
            <person name="Selbmann L."/>
        </authorList>
    </citation>
    <scope>NUCLEOTIDE SEQUENCE</scope>
    <source>
        <strain evidence="1">CCFEE 5200</strain>
    </source>
</reference>
<gene>
    <name evidence="1" type="ORF">LTR91_019055</name>
</gene>
<dbReference type="Proteomes" id="UP001175353">
    <property type="component" value="Unassembled WGS sequence"/>
</dbReference>
<name>A0AAN6HBE6_9PEZI</name>
<evidence type="ECO:0000313" key="2">
    <source>
        <dbReference type="Proteomes" id="UP001175353"/>
    </source>
</evidence>
<proteinExistence type="predicted"/>
<dbReference type="AlphaFoldDB" id="A0AAN6HBE6"/>
<organism evidence="1 2">
    <name type="scientific">Friedmanniomyces endolithicus</name>
    <dbReference type="NCBI Taxonomy" id="329885"/>
    <lineage>
        <taxon>Eukaryota</taxon>
        <taxon>Fungi</taxon>
        <taxon>Dikarya</taxon>
        <taxon>Ascomycota</taxon>
        <taxon>Pezizomycotina</taxon>
        <taxon>Dothideomycetes</taxon>
        <taxon>Dothideomycetidae</taxon>
        <taxon>Mycosphaerellales</taxon>
        <taxon>Teratosphaeriaceae</taxon>
        <taxon>Friedmanniomyces</taxon>
    </lineage>
</organism>
<comment type="caution">
    <text evidence="1">The sequence shown here is derived from an EMBL/GenBank/DDBJ whole genome shotgun (WGS) entry which is preliminary data.</text>
</comment>
<dbReference type="InterPro" id="IPR053720">
    <property type="entry name" value="Psm_Assembly_Chaperone"/>
</dbReference>
<evidence type="ECO:0000313" key="1">
    <source>
        <dbReference type="EMBL" id="KAK0963274.1"/>
    </source>
</evidence>
<dbReference type="EMBL" id="JAUJLE010000279">
    <property type="protein sequence ID" value="KAK0963274.1"/>
    <property type="molecule type" value="Genomic_DNA"/>
</dbReference>
<accession>A0AAN6HBE6</accession>
<sequence>MAATTTATLSTPAYTVERTPFPAPSKTITGYANNTLTTVTRMSFTDRLLLTVSQGERSFSHWIHVPLASASSSENVNPMGRNTNYSHIDLDEDDGDTDLLPRSDLTATTLLGGTKREDEMVGQTLATMIGSAVLMKRPREERLLVLGLGLQGAGEMGRQGFEEVVGLSWGDVLYTSWWTSAASGGQDSSRTLRLIIHLPRTAADGGGRDVGERLIDERHSVKLVRSPDGKDRFCSMRCLWNDGSWNLRAKPRRKWAQRARMERRSVSRNKRHNASLEQLACAAMIPKHQNRYAQLLTTVWKNQAREAQRPRMTLDVGKRALTGVHKDAKTLQPSPRLLESSRSEIAILSSSSESRTAEIRPDCLAKIEHPLAAGNAPPLTYIYL</sequence>
<dbReference type="Gene3D" id="3.30.230.90">
    <property type="match status" value="1"/>
</dbReference>
<keyword evidence="2" id="KW-1185">Reference proteome</keyword>
<protein>
    <submittedName>
        <fullName evidence="1">Uncharacterized protein</fullName>
    </submittedName>
</protein>